<dbReference type="AlphaFoldDB" id="A0A317ZMT2"/>
<dbReference type="Pfam" id="PF19850">
    <property type="entry name" value="DUF6325"/>
    <property type="match status" value="1"/>
</dbReference>
<comment type="caution">
    <text evidence="1">The sequence shown here is derived from an EMBL/GenBank/DDBJ whole genome shotgun (WGS) entry which is preliminary data.</text>
</comment>
<dbReference type="OrthoDB" id="4464342at2"/>
<gene>
    <name evidence="1" type="ORF">CTB96_13725</name>
</gene>
<dbReference type="Proteomes" id="UP000246722">
    <property type="component" value="Unassembled WGS sequence"/>
</dbReference>
<dbReference type="EMBL" id="QHLY01000012">
    <property type="protein sequence ID" value="PXA67746.1"/>
    <property type="molecule type" value="Genomic_DNA"/>
</dbReference>
<evidence type="ECO:0000313" key="1">
    <source>
        <dbReference type="EMBL" id="PXA67746.1"/>
    </source>
</evidence>
<dbReference type="RefSeq" id="WP_110127422.1">
    <property type="nucleotide sequence ID" value="NZ_QHLY01000012.1"/>
</dbReference>
<evidence type="ECO:0008006" key="3">
    <source>
        <dbReference type="Google" id="ProtNLM"/>
    </source>
</evidence>
<organism evidence="1 2">
    <name type="scientific">Cryobacterium arcticum</name>
    <dbReference type="NCBI Taxonomy" id="670052"/>
    <lineage>
        <taxon>Bacteria</taxon>
        <taxon>Bacillati</taxon>
        <taxon>Actinomycetota</taxon>
        <taxon>Actinomycetes</taxon>
        <taxon>Micrococcales</taxon>
        <taxon>Microbacteriaceae</taxon>
        <taxon>Cryobacterium</taxon>
    </lineage>
</organism>
<evidence type="ECO:0000313" key="2">
    <source>
        <dbReference type="Proteomes" id="UP000246722"/>
    </source>
</evidence>
<protein>
    <recommendedName>
        <fullName evidence="3">DUF1269 domain-containing family protein</fullName>
    </recommendedName>
</protein>
<proteinExistence type="predicted"/>
<reference evidence="1 2" key="1">
    <citation type="submission" date="2018-05" db="EMBL/GenBank/DDBJ databases">
        <title>Genetic diversity of glacier-inhabiting Cryobacterium bacteria in China and description of Cryobacterium mengkeensis sp. nov. and Arthrobacter glacialis sp. nov.</title>
        <authorList>
            <person name="Liu Q."/>
            <person name="Xin Y.-H."/>
        </authorList>
    </citation>
    <scope>NUCLEOTIDE SEQUENCE [LARGE SCALE GENOMIC DNA]</scope>
    <source>
        <strain evidence="1 2">SK-1</strain>
    </source>
</reference>
<accession>A0A317ZMT2</accession>
<name>A0A317ZMT2_9MICO</name>
<sequence>MEEFEYGPVEILLISFEGDRPGPALSEALLDLVEDKTITLLDLVFVARSEAGDLRIVEVEELPDRAELPDLELGELGLAGLEDVEELAGQLQPGSSAAVLVIELTWARRFSSVLAASGGAVLHHERIPAPIVNAVLAVAR</sequence>
<dbReference type="InterPro" id="IPR046288">
    <property type="entry name" value="DUF6325"/>
</dbReference>
<keyword evidence="2" id="KW-1185">Reference proteome</keyword>